<dbReference type="AlphaFoldDB" id="A0A4Q9Y216"/>
<proteinExistence type="predicted"/>
<dbReference type="PANTHER" id="PTHR13696:SF99">
    <property type="entry name" value="COBYRINIC ACID AC-DIAMIDE SYNTHASE"/>
    <property type="match status" value="1"/>
</dbReference>
<evidence type="ECO:0000259" key="1">
    <source>
        <dbReference type="Pfam" id="PF13614"/>
    </source>
</evidence>
<organism evidence="2 3">
    <name type="scientific">Lactiplantibacillus paraplantarum</name>
    <dbReference type="NCBI Taxonomy" id="60520"/>
    <lineage>
        <taxon>Bacteria</taxon>
        <taxon>Bacillati</taxon>
        <taxon>Bacillota</taxon>
        <taxon>Bacilli</taxon>
        <taxon>Lactobacillales</taxon>
        <taxon>Lactobacillaceae</taxon>
        <taxon>Lactiplantibacillus</taxon>
    </lineage>
</organism>
<dbReference type="Proteomes" id="UP000292648">
    <property type="component" value="Unassembled WGS sequence"/>
</dbReference>
<dbReference type="PANTHER" id="PTHR13696">
    <property type="entry name" value="P-LOOP CONTAINING NUCLEOSIDE TRIPHOSPHATE HYDROLASE"/>
    <property type="match status" value="1"/>
</dbReference>
<sequence>MSEPEEARQAGKVVSFINMKGGVGKTTLCKEIGYTLADKFNKSVLFIDVDPQANLTQSLFDKYDFLNQELYDELDPKQQKGITISDKTISRLLDSSNYEPAENDVIQVLDSNKNLALIPGDLNTIFLERTNGGSARENAIDNFLISNSITTKYEYILIDCPPTYSFYTTAAFNASDYYIVPVGVDPYSTLGIDLLEKVVKKLRKTDIRRYSSKKLKNLGVIFDSTAKSSSANRQLELQKSRIKNSKKLSKYNLFFFSNDFIYNYQFREDISYFILDHDNMKSTANINKLTQEFIDRVNSI</sequence>
<dbReference type="InterPro" id="IPR027417">
    <property type="entry name" value="P-loop_NTPase"/>
</dbReference>
<dbReference type="Gene3D" id="3.40.50.300">
    <property type="entry name" value="P-loop containing nucleotide triphosphate hydrolases"/>
    <property type="match status" value="1"/>
</dbReference>
<protein>
    <submittedName>
        <fullName evidence="2">ParA family protein</fullName>
    </submittedName>
</protein>
<name>A0A4Q9Y216_9LACO</name>
<feature type="domain" description="AAA" evidence="1">
    <location>
        <begin position="12"/>
        <end position="205"/>
    </location>
</feature>
<dbReference type="InterPro" id="IPR050678">
    <property type="entry name" value="DNA_Partitioning_ATPase"/>
</dbReference>
<dbReference type="Pfam" id="PF13614">
    <property type="entry name" value="AAA_31"/>
    <property type="match status" value="1"/>
</dbReference>
<gene>
    <name evidence="2" type="ORF">EUZ87_10410</name>
</gene>
<evidence type="ECO:0000313" key="3">
    <source>
        <dbReference type="Proteomes" id="UP000292648"/>
    </source>
</evidence>
<comment type="caution">
    <text evidence="2">The sequence shown here is derived from an EMBL/GenBank/DDBJ whole genome shotgun (WGS) entry which is preliminary data.</text>
</comment>
<accession>A0A4Q9Y216</accession>
<dbReference type="EMBL" id="SEHH01000071">
    <property type="protein sequence ID" value="TBX40793.1"/>
    <property type="molecule type" value="Genomic_DNA"/>
</dbReference>
<reference evidence="2 3" key="1">
    <citation type="submission" date="2019-01" db="EMBL/GenBank/DDBJ databases">
        <title>Draft genome sequence of Lactobacillus paraplantarum OSY-TC318, a Producer of the novel lantibiotic Paraplantaracin TC318.</title>
        <authorList>
            <person name="Hussein W.E."/>
            <person name="Huang E."/>
            <person name="Yousef A.E."/>
        </authorList>
    </citation>
    <scope>NUCLEOTIDE SEQUENCE [LARGE SCALE GENOMIC DNA]</scope>
    <source>
        <strain evidence="2 3">OSY-TC318</strain>
    </source>
</reference>
<dbReference type="CDD" id="cd02042">
    <property type="entry name" value="ParAB_family"/>
    <property type="match status" value="1"/>
</dbReference>
<dbReference type="InterPro" id="IPR025669">
    <property type="entry name" value="AAA_dom"/>
</dbReference>
<evidence type="ECO:0000313" key="2">
    <source>
        <dbReference type="EMBL" id="TBX40793.1"/>
    </source>
</evidence>
<dbReference type="SUPFAM" id="SSF52540">
    <property type="entry name" value="P-loop containing nucleoside triphosphate hydrolases"/>
    <property type="match status" value="1"/>
</dbReference>